<keyword evidence="7" id="KW-1133">Transmembrane helix</keyword>
<feature type="domain" description="HAMP" evidence="8">
    <location>
        <begin position="322"/>
        <end position="374"/>
    </location>
</feature>
<keyword evidence="5" id="KW-0418">Kinase</keyword>
<dbReference type="InterPro" id="IPR036890">
    <property type="entry name" value="HATPase_C_sf"/>
</dbReference>
<dbReference type="Proteomes" id="UP000298246">
    <property type="component" value="Unassembled WGS sequence"/>
</dbReference>
<dbReference type="GO" id="GO:0005886">
    <property type="term" value="C:plasma membrane"/>
    <property type="evidence" value="ECO:0007669"/>
    <property type="project" value="UniProtKB-SubCell"/>
</dbReference>
<dbReference type="PANTHER" id="PTHR34220">
    <property type="entry name" value="SENSOR HISTIDINE KINASE YPDA"/>
    <property type="match status" value="1"/>
</dbReference>
<dbReference type="EMBL" id="MYFO01000015">
    <property type="protein sequence ID" value="TFE87120.1"/>
    <property type="molecule type" value="Genomic_DNA"/>
</dbReference>
<reference evidence="9 10" key="1">
    <citation type="submission" date="2017-03" db="EMBL/GenBank/DDBJ databases">
        <title>Isolation of Levoglucosan Utilizing Bacteria.</title>
        <authorList>
            <person name="Arya A.S."/>
        </authorList>
    </citation>
    <scope>NUCLEOTIDE SEQUENCE [LARGE SCALE GENOMIC DNA]</scope>
    <source>
        <strain evidence="9 10">MEC069</strain>
    </source>
</reference>
<keyword evidence="4" id="KW-0808">Transferase</keyword>
<keyword evidence="6 7" id="KW-0472">Membrane</keyword>
<keyword evidence="3" id="KW-0597">Phosphoprotein</keyword>
<dbReference type="OrthoDB" id="9776552at2"/>
<evidence type="ECO:0000256" key="7">
    <source>
        <dbReference type="SAM" id="Phobius"/>
    </source>
</evidence>
<dbReference type="Gene3D" id="6.10.340.10">
    <property type="match status" value="1"/>
</dbReference>
<evidence type="ECO:0000313" key="9">
    <source>
        <dbReference type="EMBL" id="TFE87120.1"/>
    </source>
</evidence>
<dbReference type="InterPro" id="IPR003660">
    <property type="entry name" value="HAMP_dom"/>
</dbReference>
<evidence type="ECO:0000256" key="3">
    <source>
        <dbReference type="ARBA" id="ARBA00022553"/>
    </source>
</evidence>
<gene>
    <name evidence="9" type="ORF">B5M42_13260</name>
</gene>
<keyword evidence="10" id="KW-1185">Reference proteome</keyword>
<dbReference type="GO" id="GO:0000155">
    <property type="term" value="F:phosphorelay sensor kinase activity"/>
    <property type="evidence" value="ECO:0007669"/>
    <property type="project" value="InterPro"/>
</dbReference>
<feature type="transmembrane region" description="Helical" evidence="7">
    <location>
        <begin position="300"/>
        <end position="321"/>
    </location>
</feature>
<comment type="subcellular location">
    <subcellularLocation>
        <location evidence="1">Cell membrane</location>
        <topology evidence="1">Multi-pass membrane protein</topology>
    </subcellularLocation>
</comment>
<accession>A0A4Y8Q0A7</accession>
<dbReference type="PANTHER" id="PTHR34220:SF7">
    <property type="entry name" value="SENSOR HISTIDINE KINASE YPDA"/>
    <property type="match status" value="1"/>
</dbReference>
<dbReference type="SMART" id="SM00304">
    <property type="entry name" value="HAMP"/>
    <property type="match status" value="1"/>
</dbReference>
<evidence type="ECO:0000259" key="8">
    <source>
        <dbReference type="PROSITE" id="PS50885"/>
    </source>
</evidence>
<evidence type="ECO:0000256" key="1">
    <source>
        <dbReference type="ARBA" id="ARBA00004651"/>
    </source>
</evidence>
<evidence type="ECO:0000256" key="5">
    <source>
        <dbReference type="ARBA" id="ARBA00022777"/>
    </source>
</evidence>
<dbReference type="SMART" id="SM00387">
    <property type="entry name" value="HATPase_c"/>
    <property type="match status" value="1"/>
</dbReference>
<dbReference type="SUPFAM" id="SSF158472">
    <property type="entry name" value="HAMP domain-like"/>
    <property type="match status" value="1"/>
</dbReference>
<dbReference type="Gene3D" id="3.30.565.10">
    <property type="entry name" value="Histidine kinase-like ATPase, C-terminal domain"/>
    <property type="match status" value="1"/>
</dbReference>
<evidence type="ECO:0000313" key="10">
    <source>
        <dbReference type="Proteomes" id="UP000298246"/>
    </source>
</evidence>
<dbReference type="CDD" id="cd06225">
    <property type="entry name" value="HAMP"/>
    <property type="match status" value="1"/>
</dbReference>
<protein>
    <recommendedName>
        <fullName evidence="8">HAMP domain-containing protein</fullName>
    </recommendedName>
</protein>
<organism evidence="9 10">
    <name type="scientific">Paenibacillus athensensis</name>
    <dbReference type="NCBI Taxonomy" id="1967502"/>
    <lineage>
        <taxon>Bacteria</taxon>
        <taxon>Bacillati</taxon>
        <taxon>Bacillota</taxon>
        <taxon>Bacilli</taxon>
        <taxon>Bacillales</taxon>
        <taxon>Paenibacillaceae</taxon>
        <taxon>Paenibacillus</taxon>
    </lineage>
</organism>
<dbReference type="Pfam" id="PF02518">
    <property type="entry name" value="HATPase_c"/>
    <property type="match status" value="1"/>
</dbReference>
<dbReference type="InterPro" id="IPR050640">
    <property type="entry name" value="Bact_2-comp_sensor_kinase"/>
</dbReference>
<keyword evidence="7" id="KW-0812">Transmembrane</keyword>
<proteinExistence type="predicted"/>
<dbReference type="PROSITE" id="PS50885">
    <property type="entry name" value="HAMP"/>
    <property type="match status" value="1"/>
</dbReference>
<dbReference type="AlphaFoldDB" id="A0A4Y8Q0A7"/>
<comment type="caution">
    <text evidence="9">The sequence shown here is derived from an EMBL/GenBank/DDBJ whole genome shotgun (WGS) entry which is preliminary data.</text>
</comment>
<dbReference type="RefSeq" id="WP_134753571.1">
    <property type="nucleotide sequence ID" value="NZ_MYFO02000013.1"/>
</dbReference>
<keyword evidence="2" id="KW-1003">Cell membrane</keyword>
<dbReference type="InterPro" id="IPR003594">
    <property type="entry name" value="HATPase_dom"/>
</dbReference>
<dbReference type="InterPro" id="IPR010559">
    <property type="entry name" value="Sig_transdc_His_kin_internal"/>
</dbReference>
<dbReference type="Pfam" id="PF00672">
    <property type="entry name" value="HAMP"/>
    <property type="match status" value="1"/>
</dbReference>
<evidence type="ECO:0000256" key="4">
    <source>
        <dbReference type="ARBA" id="ARBA00022679"/>
    </source>
</evidence>
<evidence type="ECO:0000256" key="6">
    <source>
        <dbReference type="ARBA" id="ARBA00023136"/>
    </source>
</evidence>
<dbReference type="Pfam" id="PF06580">
    <property type="entry name" value="His_kinase"/>
    <property type="match status" value="1"/>
</dbReference>
<feature type="transmembrane region" description="Helical" evidence="7">
    <location>
        <begin position="17"/>
        <end position="37"/>
    </location>
</feature>
<sequence>MKPLAAWYYNLPLLRKLLLWFVPLLIGTIMTTGFFAYTTAVNEIMTKTGLEQEGIATQAVDHLDYIAQDALNITDYIFLTPEIQQLLNSDSQTYVSSREVVDSINRLMVTRPYFQFLTMYSAHFQTMQFNNKGLSSAIPFEEYSERFHYDGILANPKIANWSIELPNRSNSIFHGDNMNKLLLTKVLKSYTNMKPEGVLILGIDERDIRASYSPFLGQTEIVVFQDDGTVLSDSGGRWIGHSITELPYWVAGHKPGEAVESAVDADKWLYTHIESTVTGWHVLVVQPRAALVEQLNRIKWITSLIVILTLLLSVIVSWIVASVITKPMKHIVISMKKFQKGDFTQQVPVNSRDEIGQLASGYNIMVKRIHELIENVFESEIRQKQSELKVLQSQINPHFLYNTLNTIAWSAEKNKDPLVAEMIYSLSGMFKISLSAGRDVIPLDQELKLAEHYLFLQKMRFPDKLTYEIEVTTDIRDFSVPKLLVQPLVENAVVHGIEPLSGDVGHIHVAVVVPEEGGVLHLEITDNGVGIAEEALEKLREKLRSGEPASSTEQSYALLNIRNRLRLYYGEEAAMEIDSVGGSGTRIRLILPNTWR</sequence>
<evidence type="ECO:0000256" key="2">
    <source>
        <dbReference type="ARBA" id="ARBA00022475"/>
    </source>
</evidence>
<dbReference type="SUPFAM" id="SSF55874">
    <property type="entry name" value="ATPase domain of HSP90 chaperone/DNA topoisomerase II/histidine kinase"/>
    <property type="match status" value="1"/>
</dbReference>
<name>A0A4Y8Q0A7_9BACL</name>